<sequence>MKKILALLFFISILSCSTNPESHLEHVNGYWEIDQVIFTDGSKKSYKYNETIDYININDSLKGFRKKLKPGFNSKYITSDDAEGITVKIENDSLNFYYKTPFANWKETILMAEENNMKVLNDRETVYIYRRYKPLELDLE</sequence>
<dbReference type="PROSITE" id="PS51257">
    <property type="entry name" value="PROKAR_LIPOPROTEIN"/>
    <property type="match status" value="1"/>
</dbReference>
<protein>
    <recommendedName>
        <fullName evidence="1">Lipocalin-like domain-containing protein</fullName>
    </recommendedName>
</protein>
<dbReference type="EMBL" id="JBHTJL010000011">
    <property type="protein sequence ID" value="MFD1063474.1"/>
    <property type="molecule type" value="Genomic_DNA"/>
</dbReference>
<dbReference type="Proteomes" id="UP001597013">
    <property type="component" value="Unassembled WGS sequence"/>
</dbReference>
<reference evidence="3" key="1">
    <citation type="journal article" date="2019" name="Int. J. Syst. Evol. Microbiol.">
        <title>The Global Catalogue of Microorganisms (GCM) 10K type strain sequencing project: providing services to taxonomists for standard genome sequencing and annotation.</title>
        <authorList>
            <consortium name="The Broad Institute Genomics Platform"/>
            <consortium name="The Broad Institute Genome Sequencing Center for Infectious Disease"/>
            <person name="Wu L."/>
            <person name="Ma J."/>
        </authorList>
    </citation>
    <scope>NUCLEOTIDE SEQUENCE [LARGE SCALE GENOMIC DNA]</scope>
    <source>
        <strain evidence="3">CCUG 62215</strain>
    </source>
</reference>
<comment type="caution">
    <text evidence="2">The sequence shown here is derived from an EMBL/GenBank/DDBJ whole genome shotgun (WGS) entry which is preliminary data.</text>
</comment>
<gene>
    <name evidence="2" type="ORF">ACFQ1Q_09475</name>
</gene>
<evidence type="ECO:0000313" key="2">
    <source>
        <dbReference type="EMBL" id="MFD1063474.1"/>
    </source>
</evidence>
<evidence type="ECO:0000259" key="1">
    <source>
        <dbReference type="Pfam" id="PF13648"/>
    </source>
</evidence>
<dbReference type="Pfam" id="PF13648">
    <property type="entry name" value="Lipocalin_4"/>
    <property type="match status" value="1"/>
</dbReference>
<evidence type="ECO:0000313" key="3">
    <source>
        <dbReference type="Proteomes" id="UP001597013"/>
    </source>
</evidence>
<dbReference type="InterPro" id="IPR024311">
    <property type="entry name" value="Lipocalin-like"/>
</dbReference>
<keyword evidence="3" id="KW-1185">Reference proteome</keyword>
<accession>A0ABW3N705</accession>
<proteinExistence type="predicted"/>
<organism evidence="2 3">
    <name type="scientific">Winogradskyella litorisediminis</name>
    <dbReference type="NCBI Taxonomy" id="1156618"/>
    <lineage>
        <taxon>Bacteria</taxon>
        <taxon>Pseudomonadati</taxon>
        <taxon>Bacteroidota</taxon>
        <taxon>Flavobacteriia</taxon>
        <taxon>Flavobacteriales</taxon>
        <taxon>Flavobacteriaceae</taxon>
        <taxon>Winogradskyella</taxon>
    </lineage>
</organism>
<name>A0ABW3N705_9FLAO</name>
<dbReference type="RefSeq" id="WP_386130449.1">
    <property type="nucleotide sequence ID" value="NZ_JBHTJL010000011.1"/>
</dbReference>
<feature type="domain" description="Lipocalin-like" evidence="1">
    <location>
        <begin position="28"/>
        <end position="118"/>
    </location>
</feature>